<protein>
    <recommendedName>
        <fullName evidence="2">Phenylalanine-tRNA ligase class II N-terminal domain-containing protein</fullName>
    </recommendedName>
</protein>
<name>A0ABW2TRA1_9PSEU</name>
<sequence>MSTPDGGTTLLDRVQHTLAKAHADLAAATTSAEVAAVRREQLGKSGALPVLRRALGGLDPDARKAAGAALHAAQQDITAALDAKERALLDAEPALPHPIDVTVPGLRPARAACTRPPSSPTTSTTRSPR</sequence>
<dbReference type="EMBL" id="JBHTEY010000004">
    <property type="protein sequence ID" value="MFC7615078.1"/>
    <property type="molecule type" value="Genomic_DNA"/>
</dbReference>
<gene>
    <name evidence="3" type="ORF">ACFQV2_17710</name>
</gene>
<feature type="region of interest" description="Disordered" evidence="1">
    <location>
        <begin position="107"/>
        <end position="129"/>
    </location>
</feature>
<dbReference type="SUPFAM" id="SSF46589">
    <property type="entry name" value="tRNA-binding arm"/>
    <property type="match status" value="1"/>
</dbReference>
<feature type="domain" description="Phenylalanine-tRNA ligase class II N-terminal" evidence="2">
    <location>
        <begin position="30"/>
        <end position="92"/>
    </location>
</feature>
<dbReference type="Proteomes" id="UP001596512">
    <property type="component" value="Unassembled WGS sequence"/>
</dbReference>
<dbReference type="Pfam" id="PF02912">
    <property type="entry name" value="Phe_tRNA-synt_N"/>
    <property type="match status" value="1"/>
</dbReference>
<proteinExistence type="predicted"/>
<evidence type="ECO:0000313" key="4">
    <source>
        <dbReference type="Proteomes" id="UP001596512"/>
    </source>
</evidence>
<accession>A0ABW2TRA1</accession>
<dbReference type="InterPro" id="IPR004188">
    <property type="entry name" value="Phe-tRNA_ligase_II_N"/>
</dbReference>
<reference evidence="4" key="1">
    <citation type="journal article" date="2019" name="Int. J. Syst. Evol. Microbiol.">
        <title>The Global Catalogue of Microorganisms (GCM) 10K type strain sequencing project: providing services to taxonomists for standard genome sequencing and annotation.</title>
        <authorList>
            <consortium name="The Broad Institute Genomics Platform"/>
            <consortium name="The Broad Institute Genome Sequencing Center for Infectious Disease"/>
            <person name="Wu L."/>
            <person name="Ma J."/>
        </authorList>
    </citation>
    <scope>NUCLEOTIDE SEQUENCE [LARGE SCALE GENOMIC DNA]</scope>
    <source>
        <strain evidence="4">JCM 17695</strain>
    </source>
</reference>
<feature type="compositionally biased region" description="Low complexity" evidence="1">
    <location>
        <begin position="114"/>
        <end position="129"/>
    </location>
</feature>
<evidence type="ECO:0000313" key="3">
    <source>
        <dbReference type="EMBL" id="MFC7615078.1"/>
    </source>
</evidence>
<organism evidence="3 4">
    <name type="scientific">Actinokineospora soli</name>
    <dbReference type="NCBI Taxonomy" id="1048753"/>
    <lineage>
        <taxon>Bacteria</taxon>
        <taxon>Bacillati</taxon>
        <taxon>Actinomycetota</taxon>
        <taxon>Actinomycetes</taxon>
        <taxon>Pseudonocardiales</taxon>
        <taxon>Pseudonocardiaceae</taxon>
        <taxon>Actinokineospora</taxon>
    </lineage>
</organism>
<keyword evidence="4" id="KW-1185">Reference proteome</keyword>
<evidence type="ECO:0000256" key="1">
    <source>
        <dbReference type="SAM" id="MobiDB-lite"/>
    </source>
</evidence>
<dbReference type="Gene3D" id="3.30.930.10">
    <property type="entry name" value="Bira Bifunctional Protein, Domain 2"/>
    <property type="match status" value="1"/>
</dbReference>
<dbReference type="InterPro" id="IPR045864">
    <property type="entry name" value="aa-tRNA-synth_II/BPL/LPL"/>
</dbReference>
<comment type="caution">
    <text evidence="3">The sequence shown here is derived from an EMBL/GenBank/DDBJ whole genome shotgun (WGS) entry which is preliminary data.</text>
</comment>
<dbReference type="InterPro" id="IPR010978">
    <property type="entry name" value="tRNA-bd_arm"/>
</dbReference>
<evidence type="ECO:0000259" key="2">
    <source>
        <dbReference type="Pfam" id="PF02912"/>
    </source>
</evidence>